<accession>A0A6J5SLM6</accession>
<name>A0A6J5SLM6_9CAUD</name>
<reference evidence="1" key="1">
    <citation type="submission" date="2020-05" db="EMBL/GenBank/DDBJ databases">
        <authorList>
            <person name="Chiriac C."/>
            <person name="Salcher M."/>
            <person name="Ghai R."/>
            <person name="Kavagutti S V."/>
        </authorList>
    </citation>
    <scope>NUCLEOTIDE SEQUENCE</scope>
</reference>
<dbReference type="EMBL" id="LR797431">
    <property type="protein sequence ID" value="CAB4215506.1"/>
    <property type="molecule type" value="Genomic_DNA"/>
</dbReference>
<organism evidence="1">
    <name type="scientific">uncultured Caudovirales phage</name>
    <dbReference type="NCBI Taxonomy" id="2100421"/>
    <lineage>
        <taxon>Viruses</taxon>
        <taxon>Duplodnaviria</taxon>
        <taxon>Heunggongvirae</taxon>
        <taxon>Uroviricota</taxon>
        <taxon>Caudoviricetes</taxon>
        <taxon>Peduoviridae</taxon>
        <taxon>Maltschvirus</taxon>
        <taxon>Maltschvirus maltsch</taxon>
    </lineage>
</organism>
<gene>
    <name evidence="1" type="ORF">UFOVP1483_19</name>
</gene>
<protein>
    <submittedName>
        <fullName evidence="1">Uncharacterized protein</fullName>
    </submittedName>
</protein>
<sequence length="78" mass="9435">MEKYPANILRLLNIKGFRDALHEVQSEKKCSAAKAFEIVNDNYFNYFDHYRYSDYGSYKVVLTRWSKRERIRKHGKLN</sequence>
<proteinExistence type="predicted"/>
<evidence type="ECO:0000313" key="1">
    <source>
        <dbReference type="EMBL" id="CAB4215506.1"/>
    </source>
</evidence>